<evidence type="ECO:0000259" key="4">
    <source>
        <dbReference type="Pfam" id="PF03781"/>
    </source>
</evidence>
<evidence type="ECO:0000313" key="7">
    <source>
        <dbReference type="Proteomes" id="UP001596492"/>
    </source>
</evidence>
<dbReference type="InterPro" id="IPR042095">
    <property type="entry name" value="SUMF_sf"/>
</dbReference>
<proteinExistence type="predicted"/>
<keyword evidence="2" id="KW-0408">Iron</keyword>
<reference evidence="7" key="1">
    <citation type="journal article" date="2019" name="Int. J. Syst. Evol. Microbiol.">
        <title>The Global Catalogue of Microorganisms (GCM) 10K type strain sequencing project: providing services to taxonomists for standard genome sequencing and annotation.</title>
        <authorList>
            <consortium name="The Broad Institute Genomics Platform"/>
            <consortium name="The Broad Institute Genome Sequencing Center for Infectious Disease"/>
            <person name="Wu L."/>
            <person name="Ma J."/>
        </authorList>
    </citation>
    <scope>NUCLEOTIDE SEQUENCE [LARGE SCALE GENOMIC DNA]</scope>
    <source>
        <strain evidence="7">CCUG 51308</strain>
    </source>
</reference>
<evidence type="ECO:0000313" key="6">
    <source>
        <dbReference type="EMBL" id="MFC7292596.1"/>
    </source>
</evidence>
<sequence length="423" mass="47853">MLSADAHIINTPSSSLQEKFNDVRQRTLAICETLSDADANAQSMPDASPAKWHLAHTSWFFEEFILVPHLGDSIRFDPNFAFLFNSYYEAIGTRQARDKRGLITRPSLDEVRKYRAYVDGKINTLFKVGAVKSELIALGIAHEEQHQELIHTDILHLFSHSPLKPALQRPSPEINSQSPSPLTWKEFEPELTHIGMSAEPNDAFSFDCECPEHKVYIAPFALANRVVTNAEWIKFMDAGGYESPQYWLSDGFATLNSQQWKSPLYWEKHDGQWWTMTLEGFQPIDLNAPVCHVSFYEADAYASWAGARLPTEAEWEYAAKQSSTQKTSLAPTLKPKPQTGDDLLGLYSDVWEWTGSAFLPYPGFQINDGAIGEYNGKFMSGQMVLRGGSCVTSPNHSRASYRNFFHPDKRWQFSGLRLAKDIV</sequence>
<dbReference type="Gene3D" id="3.90.1580.10">
    <property type="entry name" value="paralog of FGE (formylglycine-generating enzyme)"/>
    <property type="match status" value="2"/>
</dbReference>
<dbReference type="Pfam" id="PF03781">
    <property type="entry name" value="FGE-sulfatase"/>
    <property type="match status" value="2"/>
</dbReference>
<dbReference type="InterPro" id="IPR034660">
    <property type="entry name" value="DinB/YfiT-like"/>
</dbReference>
<accession>A0ABW2IN59</accession>
<dbReference type="PANTHER" id="PTHR23150:SF36">
    <property type="entry name" value="HERCYNINE OXYGENASE"/>
    <property type="match status" value="1"/>
</dbReference>
<keyword evidence="7" id="KW-1185">Reference proteome</keyword>
<dbReference type="SUPFAM" id="SSF109854">
    <property type="entry name" value="DinB/YfiT-like putative metalloenzymes"/>
    <property type="match status" value="1"/>
</dbReference>
<evidence type="ECO:0000259" key="5">
    <source>
        <dbReference type="Pfam" id="PF12867"/>
    </source>
</evidence>
<dbReference type="InterPro" id="IPR017806">
    <property type="entry name" value="EgtB"/>
</dbReference>
<dbReference type="RefSeq" id="WP_382168153.1">
    <property type="nucleotide sequence ID" value="NZ_JBHTBR010000005.1"/>
</dbReference>
<feature type="domain" description="Sulfatase-modifying factor enzyme-like" evidence="4">
    <location>
        <begin position="342"/>
        <end position="420"/>
    </location>
</feature>
<dbReference type="InterPro" id="IPR016187">
    <property type="entry name" value="CTDL_fold"/>
</dbReference>
<gene>
    <name evidence="6" type="primary">egtB</name>
    <name evidence="6" type="ORF">ACFQS8_13275</name>
</gene>
<comment type="caution">
    <text evidence="6">The sequence shown here is derived from an EMBL/GenBank/DDBJ whole genome shotgun (WGS) entry which is preliminary data.</text>
</comment>
<comment type="pathway">
    <text evidence="3">Amino-acid biosynthesis; ergothioneine biosynthesis.</text>
</comment>
<dbReference type="InterPro" id="IPR005532">
    <property type="entry name" value="SUMF_dom"/>
</dbReference>
<dbReference type="PANTHER" id="PTHR23150">
    <property type="entry name" value="SULFATASE MODIFYING FACTOR 1, 2"/>
    <property type="match status" value="1"/>
</dbReference>
<feature type="domain" description="DinB-like" evidence="5">
    <location>
        <begin position="20"/>
        <end position="118"/>
    </location>
</feature>
<evidence type="ECO:0000256" key="2">
    <source>
        <dbReference type="ARBA" id="ARBA00023004"/>
    </source>
</evidence>
<keyword evidence="1" id="KW-0560">Oxidoreductase</keyword>
<dbReference type="Proteomes" id="UP001596492">
    <property type="component" value="Unassembled WGS sequence"/>
</dbReference>
<name>A0ABW2IN59_9PROT</name>
<protein>
    <submittedName>
        <fullName evidence="6">Ergothioneine biosynthesis protein EgtB</fullName>
    </submittedName>
</protein>
<dbReference type="InterPro" id="IPR051043">
    <property type="entry name" value="Sulfatase_Mod_Factor_Kinase"/>
</dbReference>
<evidence type="ECO:0000256" key="1">
    <source>
        <dbReference type="ARBA" id="ARBA00023002"/>
    </source>
</evidence>
<dbReference type="SUPFAM" id="SSF56436">
    <property type="entry name" value="C-type lectin-like"/>
    <property type="match status" value="1"/>
</dbReference>
<dbReference type="NCBIfam" id="TIGR03440">
    <property type="entry name" value="egtB_TIGR03440"/>
    <property type="match status" value="1"/>
</dbReference>
<feature type="domain" description="Sulfatase-modifying factor enzyme-like" evidence="4">
    <location>
        <begin position="206"/>
        <end position="327"/>
    </location>
</feature>
<dbReference type="EMBL" id="JBHTBR010000005">
    <property type="protein sequence ID" value="MFC7292596.1"/>
    <property type="molecule type" value="Genomic_DNA"/>
</dbReference>
<dbReference type="Pfam" id="PF12867">
    <property type="entry name" value="DinB_2"/>
    <property type="match status" value="1"/>
</dbReference>
<evidence type="ECO:0000256" key="3">
    <source>
        <dbReference type="ARBA" id="ARBA00037882"/>
    </source>
</evidence>
<organism evidence="6 7">
    <name type="scientific">Hirschia litorea</name>
    <dbReference type="NCBI Taxonomy" id="1199156"/>
    <lineage>
        <taxon>Bacteria</taxon>
        <taxon>Pseudomonadati</taxon>
        <taxon>Pseudomonadota</taxon>
        <taxon>Alphaproteobacteria</taxon>
        <taxon>Hyphomonadales</taxon>
        <taxon>Hyphomonadaceae</taxon>
        <taxon>Hirschia</taxon>
    </lineage>
</organism>
<dbReference type="InterPro" id="IPR024775">
    <property type="entry name" value="DinB-like"/>
</dbReference>